<proteinExistence type="predicted"/>
<evidence type="ECO:0000313" key="1">
    <source>
        <dbReference type="EMBL" id="KAF5772311.1"/>
    </source>
</evidence>
<evidence type="ECO:0000313" key="2">
    <source>
        <dbReference type="Proteomes" id="UP000215914"/>
    </source>
</evidence>
<dbReference type="EMBL" id="MNCJ02000328">
    <property type="protein sequence ID" value="KAF5772311.1"/>
    <property type="molecule type" value="Genomic_DNA"/>
</dbReference>
<gene>
    <name evidence="1" type="ORF">HanXRQr2_Chr13g0575381</name>
</gene>
<dbReference type="AlphaFoldDB" id="A0A9K3EG63"/>
<name>A0A9K3EG63_HELAN</name>
<reference evidence="1" key="2">
    <citation type="submission" date="2020-06" db="EMBL/GenBank/DDBJ databases">
        <title>Helianthus annuus Genome sequencing and assembly Release 2.</title>
        <authorList>
            <person name="Gouzy J."/>
            <person name="Langlade N."/>
            <person name="Munos S."/>
        </authorList>
    </citation>
    <scope>NUCLEOTIDE SEQUENCE</scope>
    <source>
        <tissue evidence="1">Leaves</tissue>
    </source>
</reference>
<organism evidence="1 2">
    <name type="scientific">Helianthus annuus</name>
    <name type="common">Common sunflower</name>
    <dbReference type="NCBI Taxonomy" id="4232"/>
    <lineage>
        <taxon>Eukaryota</taxon>
        <taxon>Viridiplantae</taxon>
        <taxon>Streptophyta</taxon>
        <taxon>Embryophyta</taxon>
        <taxon>Tracheophyta</taxon>
        <taxon>Spermatophyta</taxon>
        <taxon>Magnoliopsida</taxon>
        <taxon>eudicotyledons</taxon>
        <taxon>Gunneridae</taxon>
        <taxon>Pentapetalae</taxon>
        <taxon>asterids</taxon>
        <taxon>campanulids</taxon>
        <taxon>Asterales</taxon>
        <taxon>Asteraceae</taxon>
        <taxon>Asteroideae</taxon>
        <taxon>Heliantheae alliance</taxon>
        <taxon>Heliantheae</taxon>
        <taxon>Helianthus</taxon>
    </lineage>
</organism>
<dbReference type="Gramene" id="mRNA:HanXRQr2_Chr13g0575381">
    <property type="protein sequence ID" value="CDS:HanXRQr2_Chr13g0575381.1"/>
    <property type="gene ID" value="HanXRQr2_Chr13g0575381"/>
</dbReference>
<sequence length="199" mass="22728">MIYSAVRKKDESGQDVDLEIKFNVGDLRRVLDLGDSDSDPTIIPERLCKGLWCRMGFTGHLNGKMIKTMFNKPYKFMIHCVLHALSHRKGVYDETSDYIMNTITCLVLNRPYNVLQVIFNYLVENLGAGNGKYIMYPRFIMMMIDDLVKDIPKDDDDVLGVRNTTTDTISILAKGPEPRVRRMICKIDNPAYVAPENDA</sequence>
<keyword evidence="2" id="KW-1185">Reference proteome</keyword>
<accession>A0A9K3EG63</accession>
<comment type="caution">
    <text evidence="1">The sequence shown here is derived from an EMBL/GenBank/DDBJ whole genome shotgun (WGS) entry which is preliminary data.</text>
</comment>
<protein>
    <submittedName>
        <fullName evidence="1">Uncharacterized protein</fullName>
    </submittedName>
</protein>
<dbReference type="Proteomes" id="UP000215914">
    <property type="component" value="Unassembled WGS sequence"/>
</dbReference>
<reference evidence="1" key="1">
    <citation type="journal article" date="2017" name="Nature">
        <title>The sunflower genome provides insights into oil metabolism, flowering and Asterid evolution.</title>
        <authorList>
            <person name="Badouin H."/>
            <person name="Gouzy J."/>
            <person name="Grassa C.J."/>
            <person name="Murat F."/>
            <person name="Staton S.E."/>
            <person name="Cottret L."/>
            <person name="Lelandais-Briere C."/>
            <person name="Owens G.L."/>
            <person name="Carrere S."/>
            <person name="Mayjonade B."/>
            <person name="Legrand L."/>
            <person name="Gill N."/>
            <person name="Kane N.C."/>
            <person name="Bowers J.E."/>
            <person name="Hubner S."/>
            <person name="Bellec A."/>
            <person name="Berard A."/>
            <person name="Berges H."/>
            <person name="Blanchet N."/>
            <person name="Boniface M.C."/>
            <person name="Brunel D."/>
            <person name="Catrice O."/>
            <person name="Chaidir N."/>
            <person name="Claudel C."/>
            <person name="Donnadieu C."/>
            <person name="Faraut T."/>
            <person name="Fievet G."/>
            <person name="Helmstetter N."/>
            <person name="King M."/>
            <person name="Knapp S.J."/>
            <person name="Lai Z."/>
            <person name="Le Paslier M.C."/>
            <person name="Lippi Y."/>
            <person name="Lorenzon L."/>
            <person name="Mandel J.R."/>
            <person name="Marage G."/>
            <person name="Marchand G."/>
            <person name="Marquand E."/>
            <person name="Bret-Mestries E."/>
            <person name="Morien E."/>
            <person name="Nambeesan S."/>
            <person name="Nguyen T."/>
            <person name="Pegot-Espagnet P."/>
            <person name="Pouilly N."/>
            <person name="Raftis F."/>
            <person name="Sallet E."/>
            <person name="Schiex T."/>
            <person name="Thomas J."/>
            <person name="Vandecasteele C."/>
            <person name="Vares D."/>
            <person name="Vear F."/>
            <person name="Vautrin S."/>
            <person name="Crespi M."/>
            <person name="Mangin B."/>
            <person name="Burke J.M."/>
            <person name="Salse J."/>
            <person name="Munos S."/>
            <person name="Vincourt P."/>
            <person name="Rieseberg L.H."/>
            <person name="Langlade N.B."/>
        </authorList>
    </citation>
    <scope>NUCLEOTIDE SEQUENCE</scope>
    <source>
        <tissue evidence="1">Leaves</tissue>
    </source>
</reference>